<reference evidence="1 2" key="2">
    <citation type="journal article" date="2022" name="Mol. Ecol. Resour.">
        <title>The genomes of chicory, endive, great burdock and yacon provide insights into Asteraceae paleo-polyploidization history and plant inulin production.</title>
        <authorList>
            <person name="Fan W."/>
            <person name="Wang S."/>
            <person name="Wang H."/>
            <person name="Wang A."/>
            <person name="Jiang F."/>
            <person name="Liu H."/>
            <person name="Zhao H."/>
            <person name="Xu D."/>
            <person name="Zhang Y."/>
        </authorList>
    </citation>
    <scope>NUCLEOTIDE SEQUENCE [LARGE SCALE GENOMIC DNA]</scope>
    <source>
        <strain evidence="2">cv. Niubang</strain>
    </source>
</reference>
<comment type="caution">
    <text evidence="1">The sequence shown here is derived from an EMBL/GenBank/DDBJ whole genome shotgun (WGS) entry which is preliminary data.</text>
</comment>
<evidence type="ECO:0000313" key="2">
    <source>
        <dbReference type="Proteomes" id="UP001055879"/>
    </source>
</evidence>
<evidence type="ECO:0000313" key="1">
    <source>
        <dbReference type="EMBL" id="KAI3680876.1"/>
    </source>
</evidence>
<sequence>MHTGDDAFNSVRPMVYFHDIFLDSPLDGERSDEVVDVSVGDNSVDEHKNKAVDYQKNEVVDDHKEEKQNFDDDPNDPHAEKRKRTLDAPDLVDDYYLNLLDWGNNNVLAIALGNTMYLWDASEGNTSELVTVDDEAGPVTSVKWAPDVEDIERRPPISSRGVVLEQPHLDNRRNGCPDRKQRRAS</sequence>
<gene>
    <name evidence="1" type="ORF">L6452_35654</name>
</gene>
<dbReference type="EMBL" id="CM042059">
    <property type="protein sequence ID" value="KAI3680876.1"/>
    <property type="molecule type" value="Genomic_DNA"/>
</dbReference>
<name>A0ACB8Y744_ARCLA</name>
<protein>
    <submittedName>
        <fullName evidence="1">Uncharacterized protein</fullName>
    </submittedName>
</protein>
<reference evidence="2" key="1">
    <citation type="journal article" date="2022" name="Mol. Ecol. Resour.">
        <title>The genomes of chicory, endive, great burdock and yacon provide insights into Asteraceae palaeo-polyploidization history and plant inulin production.</title>
        <authorList>
            <person name="Fan W."/>
            <person name="Wang S."/>
            <person name="Wang H."/>
            <person name="Wang A."/>
            <person name="Jiang F."/>
            <person name="Liu H."/>
            <person name="Zhao H."/>
            <person name="Xu D."/>
            <person name="Zhang Y."/>
        </authorList>
    </citation>
    <scope>NUCLEOTIDE SEQUENCE [LARGE SCALE GENOMIC DNA]</scope>
    <source>
        <strain evidence="2">cv. Niubang</strain>
    </source>
</reference>
<keyword evidence="2" id="KW-1185">Reference proteome</keyword>
<proteinExistence type="predicted"/>
<dbReference type="Proteomes" id="UP001055879">
    <property type="component" value="Linkage Group LG13"/>
</dbReference>
<accession>A0ACB8Y744</accession>
<organism evidence="1 2">
    <name type="scientific">Arctium lappa</name>
    <name type="common">Greater burdock</name>
    <name type="synonym">Lappa major</name>
    <dbReference type="NCBI Taxonomy" id="4217"/>
    <lineage>
        <taxon>Eukaryota</taxon>
        <taxon>Viridiplantae</taxon>
        <taxon>Streptophyta</taxon>
        <taxon>Embryophyta</taxon>
        <taxon>Tracheophyta</taxon>
        <taxon>Spermatophyta</taxon>
        <taxon>Magnoliopsida</taxon>
        <taxon>eudicotyledons</taxon>
        <taxon>Gunneridae</taxon>
        <taxon>Pentapetalae</taxon>
        <taxon>asterids</taxon>
        <taxon>campanulids</taxon>
        <taxon>Asterales</taxon>
        <taxon>Asteraceae</taxon>
        <taxon>Carduoideae</taxon>
        <taxon>Cardueae</taxon>
        <taxon>Arctiinae</taxon>
        <taxon>Arctium</taxon>
    </lineage>
</organism>